<accession>X6NBZ3</accession>
<dbReference type="AlphaFoldDB" id="X6NBZ3"/>
<proteinExistence type="predicted"/>
<reference evidence="2 3" key="1">
    <citation type="journal article" date="2013" name="Curr. Biol.">
        <title>The Genome of the Foraminiferan Reticulomyxa filosa.</title>
        <authorList>
            <person name="Glockner G."/>
            <person name="Hulsmann N."/>
            <person name="Schleicher M."/>
            <person name="Noegel A.A."/>
            <person name="Eichinger L."/>
            <person name="Gallinger C."/>
            <person name="Pawlowski J."/>
            <person name="Sierra R."/>
            <person name="Euteneuer U."/>
            <person name="Pillet L."/>
            <person name="Moustafa A."/>
            <person name="Platzer M."/>
            <person name="Groth M."/>
            <person name="Szafranski K."/>
            <person name="Schliwa M."/>
        </authorList>
    </citation>
    <scope>NUCLEOTIDE SEQUENCE [LARGE SCALE GENOMIC DNA]</scope>
</reference>
<name>X6NBZ3_RETFI</name>
<evidence type="ECO:0000256" key="1">
    <source>
        <dbReference type="SAM" id="MobiDB-lite"/>
    </source>
</evidence>
<sequence length="360" mass="40498">MLQQGIGQSEVSNHAYCSKLLEFLASPILVEPMSFSYSDCTNHEIRQLVCPEDYEKRVSRTKMLKEAKKTKRSTTQASQTNEEKEMTSEEDVAVTFSAPTRSTSEPNPNPNPNPKPAIDEGMSREAQLHEIVSEKKDSISLQKQKAANVNNNNDEIAHTMQRESSTRCDKPIEPEKRLAHESLIGSQTQLSTCSSQKSDTTHYYLDPRHWLVPPNCDGRVAPSKHMGATEFANSGTSTYTNESVGSTRFDTSCRQLRPSFVFETITHNDTGDSNATDDVHDSRSTHSPLADQNAWVDQDKYNQMIENEVMIANQLFSKEIDDMLCTTNPICTACLSEGHTFEQCLQNDWTCRYCGKKTTF</sequence>
<feature type="compositionally biased region" description="Polar residues" evidence="1">
    <location>
        <begin position="267"/>
        <end position="276"/>
    </location>
</feature>
<keyword evidence="3" id="KW-1185">Reference proteome</keyword>
<protein>
    <submittedName>
        <fullName evidence="2">Uncharacterized protein</fullName>
    </submittedName>
</protein>
<feature type="region of interest" description="Disordered" evidence="1">
    <location>
        <begin position="63"/>
        <end position="119"/>
    </location>
</feature>
<dbReference type="EMBL" id="ASPP01009990">
    <property type="protein sequence ID" value="ETO23383.1"/>
    <property type="molecule type" value="Genomic_DNA"/>
</dbReference>
<feature type="region of interest" description="Disordered" evidence="1">
    <location>
        <begin position="267"/>
        <end position="288"/>
    </location>
</feature>
<evidence type="ECO:0000313" key="3">
    <source>
        <dbReference type="Proteomes" id="UP000023152"/>
    </source>
</evidence>
<organism evidence="2 3">
    <name type="scientific">Reticulomyxa filosa</name>
    <dbReference type="NCBI Taxonomy" id="46433"/>
    <lineage>
        <taxon>Eukaryota</taxon>
        <taxon>Sar</taxon>
        <taxon>Rhizaria</taxon>
        <taxon>Retaria</taxon>
        <taxon>Foraminifera</taxon>
        <taxon>Monothalamids</taxon>
        <taxon>Reticulomyxidae</taxon>
        <taxon>Reticulomyxa</taxon>
    </lineage>
</organism>
<gene>
    <name evidence="2" type="ORF">RFI_13799</name>
</gene>
<comment type="caution">
    <text evidence="2">The sequence shown here is derived from an EMBL/GenBank/DDBJ whole genome shotgun (WGS) entry which is preliminary data.</text>
</comment>
<evidence type="ECO:0000313" key="2">
    <source>
        <dbReference type="EMBL" id="ETO23383.1"/>
    </source>
</evidence>
<dbReference type="Proteomes" id="UP000023152">
    <property type="component" value="Unassembled WGS sequence"/>
</dbReference>